<dbReference type="PANTHER" id="PTHR11017">
    <property type="entry name" value="LEUCINE-RICH REPEAT-CONTAINING PROTEIN"/>
    <property type="match status" value="1"/>
</dbReference>
<feature type="non-terminal residue" evidence="2">
    <location>
        <position position="1"/>
    </location>
</feature>
<dbReference type="AlphaFoldDB" id="A0AA38G962"/>
<feature type="domain" description="TIR" evidence="1">
    <location>
        <begin position="30"/>
        <end position="194"/>
    </location>
</feature>
<evidence type="ECO:0000313" key="2">
    <source>
        <dbReference type="EMBL" id="KAH9317335.1"/>
    </source>
</evidence>
<dbReference type="GO" id="GO:0043531">
    <property type="term" value="F:ADP binding"/>
    <property type="evidence" value="ECO:0007669"/>
    <property type="project" value="InterPro"/>
</dbReference>
<dbReference type="Gene3D" id="1.10.8.430">
    <property type="entry name" value="Helical domain of apoptotic protease-activating factors"/>
    <property type="match status" value="1"/>
</dbReference>
<dbReference type="InterPro" id="IPR027417">
    <property type="entry name" value="P-loop_NTPase"/>
</dbReference>
<dbReference type="Gene3D" id="3.40.50.300">
    <property type="entry name" value="P-loop containing nucleotide triphosphate hydrolases"/>
    <property type="match status" value="1"/>
</dbReference>
<dbReference type="InterPro" id="IPR000157">
    <property type="entry name" value="TIR_dom"/>
</dbReference>
<dbReference type="PROSITE" id="PS50104">
    <property type="entry name" value="TIR"/>
    <property type="match status" value="1"/>
</dbReference>
<dbReference type="GO" id="GO:0006952">
    <property type="term" value="P:defense response"/>
    <property type="evidence" value="ECO:0007669"/>
    <property type="project" value="InterPro"/>
</dbReference>
<keyword evidence="3" id="KW-1185">Reference proteome</keyword>
<evidence type="ECO:0000259" key="1">
    <source>
        <dbReference type="PROSITE" id="PS50104"/>
    </source>
</evidence>
<dbReference type="PRINTS" id="PR00364">
    <property type="entry name" value="DISEASERSIST"/>
</dbReference>
<dbReference type="SMART" id="SM00255">
    <property type="entry name" value="TIR"/>
    <property type="match status" value="1"/>
</dbReference>
<dbReference type="SUPFAM" id="SSF52200">
    <property type="entry name" value="Toll/Interleukin receptor TIR domain"/>
    <property type="match status" value="1"/>
</dbReference>
<dbReference type="EMBL" id="JAHRHJ020000004">
    <property type="protein sequence ID" value="KAH9317335.1"/>
    <property type="molecule type" value="Genomic_DNA"/>
</dbReference>
<dbReference type="InterPro" id="IPR002182">
    <property type="entry name" value="NB-ARC"/>
</dbReference>
<dbReference type="GO" id="GO:0007165">
    <property type="term" value="P:signal transduction"/>
    <property type="evidence" value="ECO:0007669"/>
    <property type="project" value="InterPro"/>
</dbReference>
<dbReference type="Gene3D" id="3.40.50.10140">
    <property type="entry name" value="Toll/interleukin-1 receptor homology (TIR) domain"/>
    <property type="match status" value="1"/>
</dbReference>
<dbReference type="InterPro" id="IPR044974">
    <property type="entry name" value="Disease_R_plants"/>
</dbReference>
<dbReference type="Proteomes" id="UP000824469">
    <property type="component" value="Unassembled WGS sequence"/>
</dbReference>
<dbReference type="InterPro" id="IPR035897">
    <property type="entry name" value="Toll_tir_struct_dom_sf"/>
</dbReference>
<dbReference type="Pfam" id="PF01582">
    <property type="entry name" value="TIR"/>
    <property type="match status" value="1"/>
</dbReference>
<accession>A0AA38G962</accession>
<dbReference type="SUPFAM" id="SSF52058">
    <property type="entry name" value="L domain-like"/>
    <property type="match status" value="1"/>
</dbReference>
<name>A0AA38G962_TAXCH</name>
<dbReference type="Pfam" id="PF00931">
    <property type="entry name" value="NB-ARC"/>
    <property type="match status" value="1"/>
</dbReference>
<dbReference type="InterPro" id="IPR042197">
    <property type="entry name" value="Apaf_helical"/>
</dbReference>
<protein>
    <recommendedName>
        <fullName evidence="1">TIR domain-containing protein</fullName>
    </recommendedName>
</protein>
<gene>
    <name evidence="2" type="ORF">KI387_019104</name>
</gene>
<organism evidence="2 3">
    <name type="scientific">Taxus chinensis</name>
    <name type="common">Chinese yew</name>
    <name type="synonym">Taxus wallichiana var. chinensis</name>
    <dbReference type="NCBI Taxonomy" id="29808"/>
    <lineage>
        <taxon>Eukaryota</taxon>
        <taxon>Viridiplantae</taxon>
        <taxon>Streptophyta</taxon>
        <taxon>Embryophyta</taxon>
        <taxon>Tracheophyta</taxon>
        <taxon>Spermatophyta</taxon>
        <taxon>Pinopsida</taxon>
        <taxon>Pinidae</taxon>
        <taxon>Conifers II</taxon>
        <taxon>Cupressales</taxon>
        <taxon>Taxaceae</taxon>
        <taxon>Taxus</taxon>
    </lineage>
</organism>
<evidence type="ECO:0000313" key="3">
    <source>
        <dbReference type="Proteomes" id="UP000824469"/>
    </source>
</evidence>
<reference evidence="2 3" key="1">
    <citation type="journal article" date="2021" name="Nat. Plants">
        <title>The Taxus genome provides insights into paclitaxel biosynthesis.</title>
        <authorList>
            <person name="Xiong X."/>
            <person name="Gou J."/>
            <person name="Liao Q."/>
            <person name="Li Y."/>
            <person name="Zhou Q."/>
            <person name="Bi G."/>
            <person name="Li C."/>
            <person name="Du R."/>
            <person name="Wang X."/>
            <person name="Sun T."/>
            <person name="Guo L."/>
            <person name="Liang H."/>
            <person name="Lu P."/>
            <person name="Wu Y."/>
            <person name="Zhang Z."/>
            <person name="Ro D.K."/>
            <person name="Shang Y."/>
            <person name="Huang S."/>
            <person name="Yan J."/>
        </authorList>
    </citation>
    <scope>NUCLEOTIDE SEQUENCE [LARGE SCALE GENOMIC DNA]</scope>
    <source>
        <strain evidence="2">Ta-2019</strain>
    </source>
</reference>
<dbReference type="PANTHER" id="PTHR11017:SF385">
    <property type="entry name" value="DISEASE RESISTANCE PROTEIN (TIR-NBS-LRR CLASS)-RELATED"/>
    <property type="match status" value="1"/>
</dbReference>
<proteinExistence type="predicted"/>
<comment type="caution">
    <text evidence="2">The sequence shown here is derived from an EMBL/GenBank/DDBJ whole genome shotgun (WGS) entry which is preliminary data.</text>
</comment>
<sequence length="859" mass="98499">MASSSSSCQRNVEEDALNAIGHREFSQTPKFFHVFINHRGPDVKETLALQLYSSLENVGIRAFLDTKETDLGDFIPSSIRTAIFSASVQIAIFSKGYAESSWCLEELDLMLQSKALIIPVFYDVAPSDLRYLEKGVYADSFTKYKAKERHLDKLDNWTKILHSVSLIRGYEFRHHDRDVQKLCKNVVSAVRREVEKTRVLETAKNPVGINDLVKDFERNCLEKMENKEKIVGIYGMGGSGKTTLAKELFNRKRLEYNSCCFLFDVREASAKGNLTSLQSSLLKDLLQEEHKFHSIPEGSSYLRFCLGRCRSVKFLIFVDDIDHVDQLNSFLLGDILQNNSDNLIIVTTRDKRVLIRAGITNLYKMKKMNVNHSTELFCWNAFHQPYPATGFKNLVRMFVKECGGLPLSLQVLGGHVFGSDSQHYWKLELDKARKTLPQDIKQRLRISIDALDTEQKQILMDIACFFINKSSHMAIRIWEGSGWSAEHTIQTLKDKCLIEVQLGRTYWNGSESGNIPLFAMHDHIRDLGREIADEVSTSPRRLWRPQYLRALEANGFQNILARTPGYSFRCLNSISDENTTFQLRYFLIRNSNDYDEPSTALLWLEIDLSLCEKLDELDSLEEHMKSVPSPCTTIPCWIPLQSLQYLKVSSGRLGKLWQDEEQAPFKLKELVLDGTNLEEFPKSLERLSYLEDLVVTGRAEWNGSEWNSSMQIDGRSLSKSLEKLRKLRSLVLRNLTLSGELTFNVSEVSTCVESFRVNLEKIDITDVKLVSKISICEEYLRTLKSLHLESMEHLIEVDLGVNCVEGPSKVEDLPRMERIVIDGCWQLEKIIGLEKLKGLKYLHLSSATHLWSYWSCINK</sequence>
<dbReference type="InterPro" id="IPR032675">
    <property type="entry name" value="LRR_dom_sf"/>
</dbReference>
<dbReference type="Gene3D" id="3.80.10.10">
    <property type="entry name" value="Ribonuclease Inhibitor"/>
    <property type="match status" value="2"/>
</dbReference>
<dbReference type="SUPFAM" id="SSF52540">
    <property type="entry name" value="P-loop containing nucleoside triphosphate hydrolases"/>
    <property type="match status" value="1"/>
</dbReference>